<dbReference type="PRINTS" id="PR00033">
    <property type="entry name" value="HTHASNC"/>
</dbReference>
<dbReference type="SMART" id="SM00344">
    <property type="entry name" value="HTH_ASNC"/>
    <property type="match status" value="1"/>
</dbReference>
<comment type="caution">
    <text evidence="5">The sequence shown here is derived from an EMBL/GenBank/DDBJ whole genome shotgun (WGS) entry which is preliminary data.</text>
</comment>
<evidence type="ECO:0000256" key="2">
    <source>
        <dbReference type="ARBA" id="ARBA00023125"/>
    </source>
</evidence>
<dbReference type="InterPro" id="IPR019888">
    <property type="entry name" value="Tscrpt_reg_AsnC-like"/>
</dbReference>
<keyword evidence="3" id="KW-0804">Transcription</keyword>
<keyword evidence="1" id="KW-0805">Transcription regulation</keyword>
<dbReference type="Proteomes" id="UP001168620">
    <property type="component" value="Unassembled WGS sequence"/>
</dbReference>
<proteinExistence type="predicted"/>
<sequence length="153" mass="16816">MDALDRSILRAWMTDARRSLRDVAAEVGVSATTVHDRARALQRRGVVRGSRLEVDLAALGRPVQALVSVRVRPPTRANIEDFRDWVAALPETVGVFVTSGRADFLVHVAVASNDALYSFVIDRLTSREAIADVETSIIYEHLRDPVVDLGPDA</sequence>
<accession>A0ABT8FID3</accession>
<dbReference type="InterPro" id="IPR000485">
    <property type="entry name" value="AsnC-type_HTH_dom"/>
</dbReference>
<dbReference type="EMBL" id="JAUHJQ010000007">
    <property type="protein sequence ID" value="MDN4174456.1"/>
    <property type="molecule type" value="Genomic_DNA"/>
</dbReference>
<dbReference type="PROSITE" id="PS50956">
    <property type="entry name" value="HTH_ASNC_2"/>
    <property type="match status" value="1"/>
</dbReference>
<dbReference type="SUPFAM" id="SSF46785">
    <property type="entry name" value="Winged helix' DNA-binding domain"/>
    <property type="match status" value="1"/>
</dbReference>
<keyword evidence="6" id="KW-1185">Reference proteome</keyword>
<reference evidence="5" key="1">
    <citation type="submission" date="2023-06" db="EMBL/GenBank/DDBJ databases">
        <title>Draft genome sequence of Nocardioides sp. SOB77.</title>
        <authorList>
            <person name="Zhang G."/>
        </authorList>
    </citation>
    <scope>NUCLEOTIDE SEQUENCE</scope>
    <source>
        <strain evidence="5">SOB77</strain>
    </source>
</reference>
<dbReference type="RefSeq" id="WP_300953554.1">
    <property type="nucleotide sequence ID" value="NZ_JAUHJQ010000007.1"/>
</dbReference>
<dbReference type="Pfam" id="PF13404">
    <property type="entry name" value="HTH_AsnC-type"/>
    <property type="match status" value="1"/>
</dbReference>
<name>A0ABT8FID3_9ACTN</name>
<organism evidence="5 6">
    <name type="scientific">Nocardioides oceani</name>
    <dbReference type="NCBI Taxonomy" id="3058369"/>
    <lineage>
        <taxon>Bacteria</taxon>
        <taxon>Bacillati</taxon>
        <taxon>Actinomycetota</taxon>
        <taxon>Actinomycetes</taxon>
        <taxon>Propionibacteriales</taxon>
        <taxon>Nocardioidaceae</taxon>
        <taxon>Nocardioides</taxon>
    </lineage>
</organism>
<evidence type="ECO:0000259" key="4">
    <source>
        <dbReference type="PROSITE" id="PS50956"/>
    </source>
</evidence>
<dbReference type="Gene3D" id="3.30.70.920">
    <property type="match status" value="1"/>
</dbReference>
<feature type="domain" description="HTH asnC-type" evidence="4">
    <location>
        <begin position="1"/>
        <end position="62"/>
    </location>
</feature>
<evidence type="ECO:0000256" key="1">
    <source>
        <dbReference type="ARBA" id="ARBA00023015"/>
    </source>
</evidence>
<dbReference type="Gene3D" id="1.10.10.10">
    <property type="entry name" value="Winged helix-like DNA-binding domain superfamily/Winged helix DNA-binding domain"/>
    <property type="match status" value="1"/>
</dbReference>
<protein>
    <submittedName>
        <fullName evidence="5">Lrp/AsnC family transcriptional regulator</fullName>
    </submittedName>
</protein>
<dbReference type="PANTHER" id="PTHR30154">
    <property type="entry name" value="LEUCINE-RESPONSIVE REGULATORY PROTEIN"/>
    <property type="match status" value="1"/>
</dbReference>
<evidence type="ECO:0000313" key="6">
    <source>
        <dbReference type="Proteomes" id="UP001168620"/>
    </source>
</evidence>
<dbReference type="PANTHER" id="PTHR30154:SF54">
    <property type="entry name" value="POSSIBLE TRANSCRIPTIONAL REGULATORY PROTEIN (PROBABLY LRP_ASNC-FAMILY)"/>
    <property type="match status" value="1"/>
</dbReference>
<dbReference type="InterPro" id="IPR036390">
    <property type="entry name" value="WH_DNA-bd_sf"/>
</dbReference>
<gene>
    <name evidence="5" type="ORF">QWY28_15950</name>
</gene>
<evidence type="ECO:0000313" key="5">
    <source>
        <dbReference type="EMBL" id="MDN4174456.1"/>
    </source>
</evidence>
<dbReference type="InterPro" id="IPR036388">
    <property type="entry name" value="WH-like_DNA-bd_sf"/>
</dbReference>
<keyword evidence="2" id="KW-0238">DNA-binding</keyword>
<evidence type="ECO:0000256" key="3">
    <source>
        <dbReference type="ARBA" id="ARBA00023163"/>
    </source>
</evidence>
<dbReference type="SUPFAM" id="SSF54909">
    <property type="entry name" value="Dimeric alpha+beta barrel"/>
    <property type="match status" value="1"/>
</dbReference>
<dbReference type="InterPro" id="IPR011008">
    <property type="entry name" value="Dimeric_a/b-barrel"/>
</dbReference>
<dbReference type="Pfam" id="PF01037">
    <property type="entry name" value="AsnC_trans_reg"/>
    <property type="match status" value="1"/>
</dbReference>
<dbReference type="InterPro" id="IPR019887">
    <property type="entry name" value="Tscrpt_reg_AsnC/Lrp_C"/>
</dbReference>